<evidence type="ECO:0000313" key="2">
    <source>
        <dbReference type="EMBL" id="PWN93731.1"/>
    </source>
</evidence>
<dbReference type="AlphaFoldDB" id="A0A316YX32"/>
<protein>
    <submittedName>
        <fullName evidence="2">Uncharacterized protein</fullName>
    </submittedName>
</protein>
<feature type="compositionally biased region" description="Low complexity" evidence="1">
    <location>
        <begin position="1"/>
        <end position="16"/>
    </location>
</feature>
<dbReference type="InParanoid" id="A0A316YX32"/>
<dbReference type="Proteomes" id="UP000245768">
    <property type="component" value="Unassembled WGS sequence"/>
</dbReference>
<evidence type="ECO:0000256" key="1">
    <source>
        <dbReference type="SAM" id="MobiDB-lite"/>
    </source>
</evidence>
<feature type="region of interest" description="Disordered" evidence="1">
    <location>
        <begin position="1"/>
        <end position="38"/>
    </location>
</feature>
<feature type="region of interest" description="Disordered" evidence="1">
    <location>
        <begin position="244"/>
        <end position="271"/>
    </location>
</feature>
<keyword evidence="3" id="KW-1185">Reference proteome</keyword>
<dbReference type="GeneID" id="37046423"/>
<accession>A0A316YX32</accession>
<organism evidence="2 3">
    <name type="scientific">Acaromyces ingoldii</name>
    <dbReference type="NCBI Taxonomy" id="215250"/>
    <lineage>
        <taxon>Eukaryota</taxon>
        <taxon>Fungi</taxon>
        <taxon>Dikarya</taxon>
        <taxon>Basidiomycota</taxon>
        <taxon>Ustilaginomycotina</taxon>
        <taxon>Exobasidiomycetes</taxon>
        <taxon>Exobasidiales</taxon>
        <taxon>Cryptobasidiaceae</taxon>
        <taxon>Acaromyces</taxon>
    </lineage>
</organism>
<dbReference type="RefSeq" id="XP_025380929.1">
    <property type="nucleotide sequence ID" value="XM_025524507.1"/>
</dbReference>
<reference evidence="2 3" key="1">
    <citation type="journal article" date="2018" name="Mol. Biol. Evol.">
        <title>Broad Genomic Sampling Reveals a Smut Pathogenic Ancestry of the Fungal Clade Ustilaginomycotina.</title>
        <authorList>
            <person name="Kijpornyongpan T."/>
            <person name="Mondo S.J."/>
            <person name="Barry K."/>
            <person name="Sandor L."/>
            <person name="Lee J."/>
            <person name="Lipzen A."/>
            <person name="Pangilinan J."/>
            <person name="LaButti K."/>
            <person name="Hainaut M."/>
            <person name="Henrissat B."/>
            <person name="Grigoriev I.V."/>
            <person name="Spatafora J.W."/>
            <person name="Aime M.C."/>
        </authorList>
    </citation>
    <scope>NUCLEOTIDE SEQUENCE [LARGE SCALE GENOMIC DNA]</scope>
    <source>
        <strain evidence="2 3">MCA 4198</strain>
    </source>
</reference>
<gene>
    <name evidence="2" type="ORF">FA10DRAFT_29685</name>
</gene>
<sequence length="456" mass="49348">MQSLSSLLTFPISSSSHQSNAERTPLPPPSTHIVSTATQPAPSSFLPLHYARLFLAASRPVVWVCCDAAGKAHWRALLRKATGASAATLEAHWHFVDATAGDAFDGRPTERLKRLHGAVEATIQKACPAASSTPLPSSSFKSRTWEQARALVVLDDAAALAWALDGTAEDWIEGDEQEQAPNHDRFDGRLELLRRSGKKGGVKEDATGKGVARWIEGLAQLCAQYDCALLTHMTVENTTIIPPSLSNPHSSSRGGHGVGTGFDADDAGEEDDEDLVFEEIDDELESAPAAPHEDISTVETKTKLITASSSLPPDDTIDWRVDSLLRVLLASADFWIEVRGLRSGKARDCHGEICIHPLVRPLQAQGKPLPRLPLPLDPLRHDRRRDASARSLSHLNNLSLSSSNGVGTAKKTTLPIRAWDFECWSPSRDKAMLFRLDQSGEGAVWPRGIPSSSSSA</sequence>
<evidence type="ECO:0000313" key="3">
    <source>
        <dbReference type="Proteomes" id="UP000245768"/>
    </source>
</evidence>
<dbReference type="EMBL" id="KZ819634">
    <property type="protein sequence ID" value="PWN93731.1"/>
    <property type="molecule type" value="Genomic_DNA"/>
</dbReference>
<proteinExistence type="predicted"/>
<name>A0A316YX32_9BASI</name>
<dbReference type="OrthoDB" id="9995306at2759"/>
<feature type="compositionally biased region" description="Polar residues" evidence="1">
    <location>
        <begin position="244"/>
        <end position="253"/>
    </location>
</feature>